<organism evidence="2 3">
    <name type="scientific">Staurois parvus</name>
    <dbReference type="NCBI Taxonomy" id="386267"/>
    <lineage>
        <taxon>Eukaryota</taxon>
        <taxon>Metazoa</taxon>
        <taxon>Chordata</taxon>
        <taxon>Craniata</taxon>
        <taxon>Vertebrata</taxon>
        <taxon>Euteleostomi</taxon>
        <taxon>Amphibia</taxon>
        <taxon>Batrachia</taxon>
        <taxon>Anura</taxon>
        <taxon>Neobatrachia</taxon>
        <taxon>Ranoidea</taxon>
        <taxon>Ranidae</taxon>
        <taxon>Staurois</taxon>
    </lineage>
</organism>
<keyword evidence="1" id="KW-1133">Transmembrane helix</keyword>
<dbReference type="EMBL" id="CATNWA010005050">
    <property type="protein sequence ID" value="CAI9549244.1"/>
    <property type="molecule type" value="Genomic_DNA"/>
</dbReference>
<protein>
    <submittedName>
        <fullName evidence="2">Uncharacterized protein</fullName>
    </submittedName>
</protein>
<gene>
    <name evidence="2" type="ORF">SPARVUS_LOCUS3311365</name>
</gene>
<evidence type="ECO:0000313" key="3">
    <source>
        <dbReference type="Proteomes" id="UP001162483"/>
    </source>
</evidence>
<keyword evidence="1" id="KW-0472">Membrane</keyword>
<keyword evidence="3" id="KW-1185">Reference proteome</keyword>
<reference evidence="2" key="1">
    <citation type="submission" date="2023-05" db="EMBL/GenBank/DDBJ databases">
        <authorList>
            <person name="Stuckert A."/>
        </authorList>
    </citation>
    <scope>NUCLEOTIDE SEQUENCE</scope>
</reference>
<feature type="transmembrane region" description="Helical" evidence="1">
    <location>
        <begin position="20"/>
        <end position="42"/>
    </location>
</feature>
<dbReference type="Proteomes" id="UP001162483">
    <property type="component" value="Unassembled WGS sequence"/>
</dbReference>
<keyword evidence="1" id="KW-0812">Transmembrane</keyword>
<evidence type="ECO:0000256" key="1">
    <source>
        <dbReference type="SAM" id="Phobius"/>
    </source>
</evidence>
<evidence type="ECO:0000313" key="2">
    <source>
        <dbReference type="EMBL" id="CAI9549244.1"/>
    </source>
</evidence>
<accession>A0ABN9BNW5</accession>
<proteinExistence type="predicted"/>
<sequence>MGPPTDLGPWGKARVSKWSVCPWCSYVLFISIHKCLAFHFYFKLYGLF</sequence>
<comment type="caution">
    <text evidence="2">The sequence shown here is derived from an EMBL/GenBank/DDBJ whole genome shotgun (WGS) entry which is preliminary data.</text>
</comment>
<name>A0ABN9BNW5_9NEOB</name>